<dbReference type="EMBL" id="HBNS01001170">
    <property type="protein sequence ID" value="CAE4579668.1"/>
    <property type="molecule type" value="Transcribed_RNA"/>
</dbReference>
<gene>
    <name evidence="2" type="ORF">DBRI00130_LOCUS929</name>
</gene>
<feature type="domain" description="Serine aminopeptidase S33" evidence="1">
    <location>
        <begin position="1"/>
        <end position="168"/>
    </location>
</feature>
<dbReference type="PANTHER" id="PTHR11614">
    <property type="entry name" value="PHOSPHOLIPASE-RELATED"/>
    <property type="match status" value="1"/>
</dbReference>
<dbReference type="Gene3D" id="3.40.50.1820">
    <property type="entry name" value="alpha/beta hydrolase"/>
    <property type="match status" value="1"/>
</dbReference>
<dbReference type="Pfam" id="PF12146">
    <property type="entry name" value="Hydrolase_4"/>
    <property type="match status" value="1"/>
</dbReference>
<dbReference type="InterPro" id="IPR051044">
    <property type="entry name" value="MAG_DAG_Lipase"/>
</dbReference>
<dbReference type="SUPFAM" id="SSF53474">
    <property type="entry name" value="alpha/beta-Hydrolases"/>
    <property type="match status" value="1"/>
</dbReference>
<name>A0A7S4QCT7_9STRA</name>
<dbReference type="AlphaFoldDB" id="A0A7S4QCT7"/>
<dbReference type="InterPro" id="IPR022742">
    <property type="entry name" value="Hydrolase_4"/>
</dbReference>
<evidence type="ECO:0000313" key="2">
    <source>
        <dbReference type="EMBL" id="CAE4579668.1"/>
    </source>
</evidence>
<reference evidence="2" key="1">
    <citation type="submission" date="2021-01" db="EMBL/GenBank/DDBJ databases">
        <authorList>
            <person name="Corre E."/>
            <person name="Pelletier E."/>
            <person name="Niang G."/>
            <person name="Scheremetjew M."/>
            <person name="Finn R."/>
            <person name="Kale V."/>
            <person name="Holt S."/>
            <person name="Cochrane G."/>
            <person name="Meng A."/>
            <person name="Brown T."/>
            <person name="Cohen L."/>
        </authorList>
    </citation>
    <scope>NUCLEOTIDE SEQUENCE</scope>
    <source>
        <strain evidence="2">GSO104</strain>
    </source>
</reference>
<accession>A0A7S4QCT7</accession>
<organism evidence="2">
    <name type="scientific">Ditylum brightwellii</name>
    <dbReference type="NCBI Taxonomy" id="49249"/>
    <lineage>
        <taxon>Eukaryota</taxon>
        <taxon>Sar</taxon>
        <taxon>Stramenopiles</taxon>
        <taxon>Ochrophyta</taxon>
        <taxon>Bacillariophyta</taxon>
        <taxon>Mediophyceae</taxon>
        <taxon>Lithodesmiophycidae</taxon>
        <taxon>Lithodesmiales</taxon>
        <taxon>Lithodesmiaceae</taxon>
        <taxon>Ditylum</taxon>
    </lineage>
</organism>
<evidence type="ECO:0000259" key="1">
    <source>
        <dbReference type="Pfam" id="PF12146"/>
    </source>
</evidence>
<dbReference type="InterPro" id="IPR029058">
    <property type="entry name" value="AB_hydrolase_fold"/>
</dbReference>
<protein>
    <recommendedName>
        <fullName evidence="1">Serine aminopeptidase S33 domain-containing protein</fullName>
    </recommendedName>
</protein>
<proteinExistence type="predicted"/>
<sequence>MGESMGGAICYQNYNRNPSRWNGIVFVAPMCKVSDNMLPPDWVINLLLRLMGPAGTETILGYLPLTPSKGDISLLSHRLDEKRQMAITVPFVYGRVPRLNTAREILLMTKRITSSISDFDAPFLVVHGKDDKVTCPKLSQALYDESKSKDKEIKLYEGMYHAITVGEPDDEIEKLFKDVLKWLKDRV</sequence>